<accession>A0ABV8TVD1</accession>
<dbReference type="InterPro" id="IPR007815">
    <property type="entry name" value="Emycin_Estase"/>
</dbReference>
<dbReference type="PANTHER" id="PTHR31299:SF0">
    <property type="entry name" value="ESTERASE, PUTATIVE (AFU_ORTHOLOGUE AFUA_1G05850)-RELATED"/>
    <property type="match status" value="1"/>
</dbReference>
<keyword evidence="2" id="KW-1185">Reference proteome</keyword>
<dbReference type="EMBL" id="JBHSDK010000009">
    <property type="protein sequence ID" value="MFC4334726.1"/>
    <property type="molecule type" value="Genomic_DNA"/>
</dbReference>
<evidence type="ECO:0000313" key="2">
    <source>
        <dbReference type="Proteomes" id="UP001595823"/>
    </source>
</evidence>
<evidence type="ECO:0000313" key="1">
    <source>
        <dbReference type="EMBL" id="MFC4334726.1"/>
    </source>
</evidence>
<dbReference type="SUPFAM" id="SSF159501">
    <property type="entry name" value="EreA/ChaN-like"/>
    <property type="match status" value="1"/>
</dbReference>
<dbReference type="RefSeq" id="WP_380618709.1">
    <property type="nucleotide sequence ID" value="NZ_JBHSDK010000009.1"/>
</dbReference>
<dbReference type="EC" id="3.1.1.-" evidence="1"/>
<dbReference type="GO" id="GO:0016787">
    <property type="term" value="F:hydrolase activity"/>
    <property type="evidence" value="ECO:0007669"/>
    <property type="project" value="UniProtKB-KW"/>
</dbReference>
<dbReference type="CDD" id="cd14728">
    <property type="entry name" value="Ere-like"/>
    <property type="match status" value="1"/>
</dbReference>
<keyword evidence="1" id="KW-0378">Hydrolase</keyword>
<gene>
    <name evidence="1" type="ORF">ACFPET_05900</name>
</gene>
<protein>
    <submittedName>
        <fullName evidence="1">Erythromycin esterase family protein</fullName>
        <ecNumber evidence="1">3.1.1.-</ecNumber>
    </submittedName>
</protein>
<proteinExistence type="predicted"/>
<dbReference type="Gene3D" id="3.30.1870.10">
    <property type="entry name" value="EreA-like, domain 2"/>
    <property type="match status" value="1"/>
</dbReference>
<name>A0ABV8TVD1_9ACTN</name>
<sequence>MALGEPAHHEPAFGHARNEVFARLVECGFRSIVLESDRVAALVVDDFVQDGVGSLDSAMRDGFSHWFGALEANRDLVSWMREYNVGRPPEDRLAFHGMDAPLEFTAASPRSDLEYVRDYLGRDDDIASLAGDDERWSRTEAVSDPAESPGETAEAMSLRAIADDMLTALYAQAPALIAGSSLSTWRRAEIHATSALGLLRYHRQAAQHIEDGARWSRLSGVRDVLMARNLLDIRDVESGRGPSLVFAHNIHLQRGQSRMRMAGMDLAWFGTGSIVASLLGERFAFIPSCMGPGDGLFTEGTVPDASSEPGPDRASSWRLAAADAVDPTVEPTDAASAKDYYSLDEAVIDGADAVLHVRKRTGSPA</sequence>
<dbReference type="Pfam" id="PF05139">
    <property type="entry name" value="Erythro_esteras"/>
    <property type="match status" value="1"/>
</dbReference>
<dbReference type="InterPro" id="IPR052036">
    <property type="entry name" value="Hydrolase/PRTase-associated"/>
</dbReference>
<dbReference type="Proteomes" id="UP001595823">
    <property type="component" value="Unassembled WGS sequence"/>
</dbReference>
<reference evidence="2" key="1">
    <citation type="journal article" date="2019" name="Int. J. Syst. Evol. Microbiol.">
        <title>The Global Catalogue of Microorganisms (GCM) 10K type strain sequencing project: providing services to taxonomists for standard genome sequencing and annotation.</title>
        <authorList>
            <consortium name="The Broad Institute Genomics Platform"/>
            <consortium name="The Broad Institute Genome Sequencing Center for Infectious Disease"/>
            <person name="Wu L."/>
            <person name="Ma J."/>
        </authorList>
    </citation>
    <scope>NUCLEOTIDE SEQUENCE [LARGE SCALE GENOMIC DNA]</scope>
    <source>
        <strain evidence="2">IBRC-M 10908</strain>
    </source>
</reference>
<dbReference type="PANTHER" id="PTHR31299">
    <property type="entry name" value="ESTERASE, PUTATIVE (AFU_ORTHOLOGUE AFUA_1G05850)-RELATED"/>
    <property type="match status" value="1"/>
</dbReference>
<organism evidence="1 2">
    <name type="scientific">Salininema proteolyticum</name>
    <dbReference type="NCBI Taxonomy" id="1607685"/>
    <lineage>
        <taxon>Bacteria</taxon>
        <taxon>Bacillati</taxon>
        <taxon>Actinomycetota</taxon>
        <taxon>Actinomycetes</taxon>
        <taxon>Glycomycetales</taxon>
        <taxon>Glycomycetaceae</taxon>
        <taxon>Salininema</taxon>
    </lineage>
</organism>
<comment type="caution">
    <text evidence="1">The sequence shown here is derived from an EMBL/GenBank/DDBJ whole genome shotgun (WGS) entry which is preliminary data.</text>
</comment>